<sequence>MFYWIERSETEDDYGFVSLKERCLKPIENPRERISIAFSLIENEKNENFEDTAMGIDVIPKLSNVLAAGVFHKTAIIV</sequence>
<dbReference type="AlphaFoldDB" id="A0A6M1PMR0"/>
<dbReference type="RefSeq" id="WP_165102154.1">
    <property type="nucleotide sequence ID" value="NZ_JAAKGU010000011.1"/>
</dbReference>
<comment type="caution">
    <text evidence="1">The sequence shown here is derived from an EMBL/GenBank/DDBJ whole genome shotgun (WGS) entry which is preliminary data.</text>
</comment>
<gene>
    <name evidence="1" type="ORF">G5B47_20510</name>
</gene>
<proteinExistence type="predicted"/>
<organism evidence="1 2">
    <name type="scientific">Paenibacillus apii</name>
    <dbReference type="NCBI Taxonomy" id="1850370"/>
    <lineage>
        <taxon>Bacteria</taxon>
        <taxon>Bacillati</taxon>
        <taxon>Bacillota</taxon>
        <taxon>Bacilli</taxon>
        <taxon>Bacillales</taxon>
        <taxon>Paenibacillaceae</taxon>
        <taxon>Paenibacillus</taxon>
    </lineage>
</organism>
<evidence type="ECO:0000313" key="1">
    <source>
        <dbReference type="EMBL" id="NGM84789.1"/>
    </source>
</evidence>
<keyword evidence="2" id="KW-1185">Reference proteome</keyword>
<accession>A0A6M1PMR0</accession>
<dbReference type="Proteomes" id="UP000480151">
    <property type="component" value="Unassembled WGS sequence"/>
</dbReference>
<evidence type="ECO:0000313" key="2">
    <source>
        <dbReference type="Proteomes" id="UP000480151"/>
    </source>
</evidence>
<dbReference type="EMBL" id="JAAKGU010000011">
    <property type="protein sequence ID" value="NGM84789.1"/>
    <property type="molecule type" value="Genomic_DNA"/>
</dbReference>
<reference evidence="1 2" key="1">
    <citation type="submission" date="2020-02" db="EMBL/GenBank/DDBJ databases">
        <authorList>
            <person name="Gao J."/>
            <person name="Sun J."/>
        </authorList>
    </citation>
    <scope>NUCLEOTIDE SEQUENCE [LARGE SCALE GENOMIC DNA]</scope>
    <source>
        <strain evidence="1 2">7124</strain>
    </source>
</reference>
<name>A0A6M1PMR0_9BACL</name>
<protein>
    <submittedName>
        <fullName evidence="1">Uncharacterized protein</fullName>
    </submittedName>
</protein>